<dbReference type="InterPro" id="IPR013783">
    <property type="entry name" value="Ig-like_fold"/>
</dbReference>
<dbReference type="InterPro" id="IPR051915">
    <property type="entry name" value="Cellulose_Degrad_GH3"/>
</dbReference>
<dbReference type="FunFam" id="3.40.50.1700:FF:000009">
    <property type="entry name" value="Periplasmic beta-glucosidase"/>
    <property type="match status" value="1"/>
</dbReference>
<dbReference type="InterPro" id="IPR026891">
    <property type="entry name" value="Fn3-like"/>
</dbReference>
<dbReference type="GO" id="GO:0008422">
    <property type="term" value="F:beta-glucosidase activity"/>
    <property type="evidence" value="ECO:0007669"/>
    <property type="project" value="UniProtKB-EC"/>
</dbReference>
<feature type="signal peptide" evidence="10">
    <location>
        <begin position="1"/>
        <end position="19"/>
    </location>
</feature>
<dbReference type="Gene3D" id="3.20.20.300">
    <property type="entry name" value="Glycoside hydrolase, family 3, N-terminal domain"/>
    <property type="match status" value="1"/>
</dbReference>
<dbReference type="PANTHER" id="PTHR30620">
    <property type="entry name" value="PERIPLASMIC BETA-GLUCOSIDASE-RELATED"/>
    <property type="match status" value="1"/>
</dbReference>
<evidence type="ECO:0000256" key="8">
    <source>
        <dbReference type="ARBA" id="ARBA00023295"/>
    </source>
</evidence>
<dbReference type="InterPro" id="IPR002772">
    <property type="entry name" value="Glyco_hydro_3_C"/>
</dbReference>
<evidence type="ECO:0000256" key="10">
    <source>
        <dbReference type="SAM" id="SignalP"/>
    </source>
</evidence>
<dbReference type="PRINTS" id="PR00133">
    <property type="entry name" value="GLHYDRLASE3"/>
</dbReference>
<dbReference type="Pfam" id="PF14310">
    <property type="entry name" value="Fn3-like"/>
    <property type="match status" value="1"/>
</dbReference>
<accession>A0A0G2FLI7</accession>
<dbReference type="EC" id="3.2.1.21" evidence="3"/>
<organism evidence="12 13">
    <name type="scientific">Diaporthe ampelina</name>
    <dbReference type="NCBI Taxonomy" id="1214573"/>
    <lineage>
        <taxon>Eukaryota</taxon>
        <taxon>Fungi</taxon>
        <taxon>Dikarya</taxon>
        <taxon>Ascomycota</taxon>
        <taxon>Pezizomycotina</taxon>
        <taxon>Sordariomycetes</taxon>
        <taxon>Sordariomycetidae</taxon>
        <taxon>Diaporthales</taxon>
        <taxon>Diaporthaceae</taxon>
        <taxon>Diaporthe</taxon>
    </lineage>
</organism>
<dbReference type="InterPro" id="IPR036962">
    <property type="entry name" value="Glyco_hydro_3_N_sf"/>
</dbReference>
<keyword evidence="7" id="KW-0119">Carbohydrate metabolism</keyword>
<dbReference type="STRING" id="1214573.A0A0G2FLI7"/>
<keyword evidence="5 12" id="KW-0378">Hydrolase</keyword>
<keyword evidence="4 10" id="KW-0732">Signal</keyword>
<feature type="domain" description="Fibronectin type III-like" evidence="11">
    <location>
        <begin position="715"/>
        <end position="784"/>
    </location>
</feature>
<dbReference type="AlphaFoldDB" id="A0A0G2FLI7"/>
<feature type="chain" id="PRO_5002544133" description="beta-glucosidase" evidence="10">
    <location>
        <begin position="20"/>
        <end position="796"/>
    </location>
</feature>
<keyword evidence="13" id="KW-1185">Reference proteome</keyword>
<dbReference type="InterPro" id="IPR001764">
    <property type="entry name" value="Glyco_hydro_3_N"/>
</dbReference>
<dbReference type="EMBL" id="LCUC01000178">
    <property type="protein sequence ID" value="KKY34906.1"/>
    <property type="molecule type" value="Genomic_DNA"/>
</dbReference>
<dbReference type="PANTHER" id="PTHR30620:SF117">
    <property type="entry name" value="BETA-1,4-XYLOSIDASE (EUROFUNG)"/>
    <property type="match status" value="1"/>
</dbReference>
<evidence type="ECO:0000313" key="13">
    <source>
        <dbReference type="Proteomes" id="UP000034680"/>
    </source>
</evidence>
<evidence type="ECO:0000256" key="4">
    <source>
        <dbReference type="ARBA" id="ARBA00022729"/>
    </source>
</evidence>
<comment type="similarity">
    <text evidence="2">Belongs to the glycosyl hydrolase 3 family.</text>
</comment>
<evidence type="ECO:0000259" key="11">
    <source>
        <dbReference type="SMART" id="SM01217"/>
    </source>
</evidence>
<keyword evidence="8" id="KW-0326">Glycosidase</keyword>
<dbReference type="InterPro" id="IPR017853">
    <property type="entry name" value="GH"/>
</dbReference>
<evidence type="ECO:0000256" key="6">
    <source>
        <dbReference type="ARBA" id="ARBA00023180"/>
    </source>
</evidence>
<dbReference type="InterPro" id="IPR036881">
    <property type="entry name" value="Glyco_hydro_3_C_sf"/>
</dbReference>
<proteinExistence type="inferred from homology"/>
<dbReference type="GO" id="GO:0009251">
    <property type="term" value="P:glucan catabolic process"/>
    <property type="evidence" value="ECO:0007669"/>
    <property type="project" value="TreeGrafter"/>
</dbReference>
<protein>
    <recommendedName>
        <fullName evidence="3">beta-glucosidase</fullName>
        <ecNumber evidence="3">3.2.1.21</ecNumber>
    </recommendedName>
</protein>
<dbReference type="OrthoDB" id="2123594at2759"/>
<dbReference type="FunFam" id="2.60.40.10:FF:000495">
    <property type="entry name" value="Periplasmic beta-glucosidase"/>
    <property type="match status" value="1"/>
</dbReference>
<comment type="caution">
    <text evidence="12">The sequence shown here is derived from an EMBL/GenBank/DDBJ whole genome shotgun (WGS) entry which is preliminary data.</text>
</comment>
<dbReference type="SUPFAM" id="SSF52279">
    <property type="entry name" value="Beta-D-glucan exohydrolase, C-terminal domain"/>
    <property type="match status" value="1"/>
</dbReference>
<evidence type="ECO:0000256" key="1">
    <source>
        <dbReference type="ARBA" id="ARBA00000448"/>
    </source>
</evidence>
<dbReference type="Gene3D" id="3.40.50.1700">
    <property type="entry name" value="Glycoside hydrolase family 3 C-terminal domain"/>
    <property type="match status" value="1"/>
</dbReference>
<reference evidence="12 13" key="2">
    <citation type="submission" date="2015-05" db="EMBL/GenBank/DDBJ databases">
        <authorList>
            <person name="Morales-Cruz A."/>
            <person name="Amrine K.C."/>
            <person name="Cantu D."/>
        </authorList>
    </citation>
    <scope>NUCLEOTIDE SEQUENCE [LARGE SCALE GENOMIC DNA]</scope>
    <source>
        <strain evidence="12">DA912</strain>
    </source>
</reference>
<gene>
    <name evidence="12" type="ORF">UCDDA912_g05080</name>
</gene>
<name>A0A0G2FLI7_9PEZI</name>
<dbReference type="Pfam" id="PF01915">
    <property type="entry name" value="Glyco_hydro_3_C"/>
    <property type="match status" value="1"/>
</dbReference>
<dbReference type="Gene3D" id="2.60.40.10">
    <property type="entry name" value="Immunoglobulins"/>
    <property type="match status" value="1"/>
</dbReference>
<evidence type="ECO:0000256" key="3">
    <source>
        <dbReference type="ARBA" id="ARBA00012744"/>
    </source>
</evidence>
<evidence type="ECO:0000313" key="12">
    <source>
        <dbReference type="EMBL" id="KKY34906.1"/>
    </source>
</evidence>
<sequence>MRNFAPVLATLALTRTACAQGSLWNGTSPAYKNPNATIDDRVADLLSRMTIEDKASQLLQGDFSNWINVTDGTFNASGLEWNMQYRAAAFYVGYYANWTTLSEGIKVAQDYLTQNTTLGIPAWVQSEGIHGFLAANATVFNSPIAHACAWNPDLVEKMGKAIAQEALAIGVNNIFAPVVDLARELRFGRVEETYGEDPYLSGELGHSYVKGLQSGKVAAMVKHFAAFATPEQGINTAPVHGGERELRTTYLPPFKRTIIDAEAVSIMSAYHCYDGVPAVADYHILTEILRDSCGIRPKSIFDLVVIITITMGYEYFVMSDAGGTDRVCTAFGLCQASPIDSDAVVSLVLPSGNDMEMGGGSYNFQMIPAMVEAGTLDEAIVDLAVSRVLRAKFKMGLFENPFPGVPEDEFENYINTNETQQLARQLDTESIVLLENHNNVLPLRKSANVAVIGPMASGLMNYGDYVVYKSNYRGVTPLDGINAVSEGIVTFAQGCERWSTEESGFPEAIAAAEAADVAVVVVGTWSRDQGELWTGLNATTGEHIDVSDLKLVGAMPKLVQAIINTGKPTVVVFSSGKPITEPWISKNASALVQQFYPSEQGGNALADVLYGNYNPSGRLSVSFPYDVGTTPIYYDHLNSARAYPNPGQVFPNGTLVYGNNYVLQSPLALYDFGYGLSYSNFSYSPVTLSSTTASATDKITVSVDVTNNSTVDGTEVVQVYVKDVVSSVVVPNKQLKGFAKVPIAAGATETVSIDLNVTDLGLWDMKMNYVVEPGNFTILVGSSSGNLPVNATLTVA</sequence>
<dbReference type="SUPFAM" id="SSF51445">
    <property type="entry name" value="(Trans)glycosidases"/>
    <property type="match status" value="1"/>
</dbReference>
<evidence type="ECO:0000256" key="5">
    <source>
        <dbReference type="ARBA" id="ARBA00022801"/>
    </source>
</evidence>
<evidence type="ECO:0000256" key="7">
    <source>
        <dbReference type="ARBA" id="ARBA00023277"/>
    </source>
</evidence>
<evidence type="ECO:0000256" key="9">
    <source>
        <dbReference type="ARBA" id="ARBA00023326"/>
    </source>
</evidence>
<dbReference type="Pfam" id="PF00933">
    <property type="entry name" value="Glyco_hydro_3"/>
    <property type="match status" value="1"/>
</dbReference>
<dbReference type="FunFam" id="3.20.20.300:FF:000007">
    <property type="entry name" value="Lysosomal beta glucosidase"/>
    <property type="match status" value="1"/>
</dbReference>
<dbReference type="SMART" id="SM01217">
    <property type="entry name" value="Fn3_like"/>
    <property type="match status" value="1"/>
</dbReference>
<keyword evidence="9" id="KW-0624">Polysaccharide degradation</keyword>
<dbReference type="Proteomes" id="UP000034680">
    <property type="component" value="Unassembled WGS sequence"/>
</dbReference>
<comment type="catalytic activity">
    <reaction evidence="1">
        <text>Hydrolysis of terminal, non-reducing beta-D-glucosyl residues with release of beta-D-glucose.</text>
        <dbReference type="EC" id="3.2.1.21"/>
    </reaction>
</comment>
<keyword evidence="6" id="KW-0325">Glycoprotein</keyword>
<reference evidence="12 13" key="1">
    <citation type="submission" date="2015-05" db="EMBL/GenBank/DDBJ databases">
        <title>Distinctive expansion of gene families associated with plant cell wall degradation and secondary metabolism in the genomes of grapevine trunk pathogens.</title>
        <authorList>
            <person name="Lawrence D.P."/>
            <person name="Travadon R."/>
            <person name="Rolshausen P.E."/>
            <person name="Baumgartner K."/>
        </authorList>
    </citation>
    <scope>NUCLEOTIDE SEQUENCE [LARGE SCALE GENOMIC DNA]</scope>
    <source>
        <strain evidence="12">DA912</strain>
    </source>
</reference>
<evidence type="ECO:0000256" key="2">
    <source>
        <dbReference type="ARBA" id="ARBA00005336"/>
    </source>
</evidence>